<accession>A0A9B7HYW4</accession>
<proteinExistence type="predicted"/>
<name>A0A9B7HYW4_BOMTE</name>
<reference evidence="2" key="1">
    <citation type="submission" date="2025-08" db="UniProtKB">
        <authorList>
            <consortium name="RefSeq"/>
        </authorList>
    </citation>
    <scope>IDENTIFICATION</scope>
</reference>
<protein>
    <submittedName>
        <fullName evidence="2">Uncharacterized protein LOC105665752 isoform X1</fullName>
    </submittedName>
</protein>
<dbReference type="RefSeq" id="XP_020718959.1">
    <property type="nucleotide sequence ID" value="XM_020863300.2"/>
</dbReference>
<gene>
    <name evidence="2" type="primary">LOC105665752</name>
</gene>
<organism evidence="1 2">
    <name type="scientific">Bombus terrestris</name>
    <name type="common">Buff-tailed bumblebee</name>
    <name type="synonym">Apis terrestris</name>
    <dbReference type="NCBI Taxonomy" id="30195"/>
    <lineage>
        <taxon>Eukaryota</taxon>
        <taxon>Metazoa</taxon>
        <taxon>Ecdysozoa</taxon>
        <taxon>Arthropoda</taxon>
        <taxon>Hexapoda</taxon>
        <taxon>Insecta</taxon>
        <taxon>Pterygota</taxon>
        <taxon>Neoptera</taxon>
        <taxon>Endopterygota</taxon>
        <taxon>Hymenoptera</taxon>
        <taxon>Apocrita</taxon>
        <taxon>Aculeata</taxon>
        <taxon>Apoidea</taxon>
        <taxon>Anthophila</taxon>
        <taxon>Apidae</taxon>
        <taxon>Bombus</taxon>
        <taxon>Bombus</taxon>
    </lineage>
</organism>
<sequence>MAGTKKKLREIDAKRPSDTERLVTWISRVRCKKLMCRRNRRRNLRIEAMLTCALFKAESELRIQQSFRASKWQQLKKQFLKKVNYTNYELCNGEDMENSGLCQQKNPWKEPLCPELSSLDDFMSKLSEIKVPLQR</sequence>
<evidence type="ECO:0000313" key="2">
    <source>
        <dbReference type="RefSeq" id="XP_020718959.1"/>
    </source>
</evidence>
<dbReference type="Proteomes" id="UP000835206">
    <property type="component" value="Chromosome 5"/>
</dbReference>
<keyword evidence="1" id="KW-1185">Reference proteome</keyword>
<dbReference type="AlphaFoldDB" id="A0A9B7HYW4"/>
<evidence type="ECO:0000313" key="1">
    <source>
        <dbReference type="Proteomes" id="UP000835206"/>
    </source>
</evidence>
<dbReference type="OrthoDB" id="8184679at2759"/>
<dbReference type="GeneID" id="105665752"/>